<name>A0A1I3Z7Z2_9PROT</name>
<comment type="subcellular location">
    <subcellularLocation>
        <location evidence="1">Membrane</location>
        <topology evidence="1">Multi-pass membrane protein</topology>
    </subcellularLocation>
</comment>
<organism evidence="8 9">
    <name type="scientific">Falsiroseomonas stagni DSM 19981</name>
    <dbReference type="NCBI Taxonomy" id="1123062"/>
    <lineage>
        <taxon>Bacteria</taxon>
        <taxon>Pseudomonadati</taxon>
        <taxon>Pseudomonadota</taxon>
        <taxon>Alphaproteobacteria</taxon>
        <taxon>Acetobacterales</taxon>
        <taxon>Roseomonadaceae</taxon>
        <taxon>Falsiroseomonas</taxon>
    </lineage>
</organism>
<protein>
    <submittedName>
        <fullName evidence="8">Permease of the drug/metabolite transporter (DMT) superfamily</fullName>
    </submittedName>
</protein>
<evidence type="ECO:0000256" key="5">
    <source>
        <dbReference type="ARBA" id="ARBA00023136"/>
    </source>
</evidence>
<keyword evidence="4 6" id="KW-1133">Transmembrane helix</keyword>
<dbReference type="SUPFAM" id="SSF103481">
    <property type="entry name" value="Multidrug resistance efflux transporter EmrE"/>
    <property type="match status" value="2"/>
</dbReference>
<proteinExistence type="inferred from homology"/>
<evidence type="ECO:0000256" key="1">
    <source>
        <dbReference type="ARBA" id="ARBA00004141"/>
    </source>
</evidence>
<keyword evidence="5 6" id="KW-0472">Membrane</keyword>
<feature type="transmembrane region" description="Helical" evidence="6">
    <location>
        <begin position="270"/>
        <end position="290"/>
    </location>
</feature>
<gene>
    <name evidence="8" type="ORF">SAMN02745775_102273</name>
</gene>
<feature type="transmembrane region" description="Helical" evidence="6">
    <location>
        <begin position="296"/>
        <end position="315"/>
    </location>
</feature>
<feature type="transmembrane region" description="Helical" evidence="6">
    <location>
        <begin position="182"/>
        <end position="202"/>
    </location>
</feature>
<feature type="transmembrane region" description="Helical" evidence="6">
    <location>
        <begin position="107"/>
        <end position="124"/>
    </location>
</feature>
<feature type="transmembrane region" description="Helical" evidence="6">
    <location>
        <begin position="158"/>
        <end position="176"/>
    </location>
</feature>
<accession>A0A1I3Z7Z2</accession>
<comment type="similarity">
    <text evidence="2">Belongs to the drug/metabolite transporter (DMT) superfamily. 10 TMS drug/metabolite exporter (DME) (TC 2.A.7.3) family.</text>
</comment>
<dbReference type="GO" id="GO:0016020">
    <property type="term" value="C:membrane"/>
    <property type="evidence" value="ECO:0007669"/>
    <property type="project" value="UniProtKB-SubCell"/>
</dbReference>
<dbReference type="InterPro" id="IPR000620">
    <property type="entry name" value="EamA_dom"/>
</dbReference>
<dbReference type="InterPro" id="IPR037185">
    <property type="entry name" value="EmrE-like"/>
</dbReference>
<dbReference type="Proteomes" id="UP000199473">
    <property type="component" value="Unassembled WGS sequence"/>
</dbReference>
<dbReference type="AlphaFoldDB" id="A0A1I3Z7Z2"/>
<feature type="domain" description="EamA" evidence="7">
    <location>
        <begin position="42"/>
        <end position="174"/>
    </location>
</feature>
<feature type="transmembrane region" description="Helical" evidence="6">
    <location>
        <begin position="214"/>
        <end position="237"/>
    </location>
</feature>
<feature type="domain" description="EamA" evidence="7">
    <location>
        <begin position="183"/>
        <end position="313"/>
    </location>
</feature>
<dbReference type="EMBL" id="FOSQ01000002">
    <property type="protein sequence ID" value="SFK40214.1"/>
    <property type="molecule type" value="Genomic_DNA"/>
</dbReference>
<evidence type="ECO:0000256" key="6">
    <source>
        <dbReference type="SAM" id="Phobius"/>
    </source>
</evidence>
<sequence>MQARRLRDAARAAHPGCHASWDTTEVNAPVSRAVNPPTNNLKGAALMAAAAVFFATEVLFIRWMTLRGIPTEVQLASRAFGQLLWVMPTMLVSGIGVFRTKRAPMHVFRGMSSLICWGLYYYSFTRLDMATGTVLSFTNVMFTTMLAGVLLGERVDRWRWTGTIVGLVGVAVMLRPGAQIDWIGAAAAIGAAIAWCGITVTSRMLTTTETTKTVLAWVGLVTFSGVLPFAIHAWVPLNLGDMALMLLVAIICPGIIFLVTEALRAGEASAIAPFQYLRIVVVAVAGWVLYGEVPDLFGWIGAAIILGGAMVVTIAEARRK</sequence>
<evidence type="ECO:0000256" key="4">
    <source>
        <dbReference type="ARBA" id="ARBA00022989"/>
    </source>
</evidence>
<dbReference type="Pfam" id="PF00892">
    <property type="entry name" value="EamA"/>
    <property type="match status" value="2"/>
</dbReference>
<feature type="transmembrane region" description="Helical" evidence="6">
    <location>
        <begin position="44"/>
        <end position="63"/>
    </location>
</feature>
<evidence type="ECO:0000313" key="9">
    <source>
        <dbReference type="Proteomes" id="UP000199473"/>
    </source>
</evidence>
<reference evidence="8 9" key="1">
    <citation type="submission" date="2016-10" db="EMBL/GenBank/DDBJ databases">
        <authorList>
            <person name="de Groot N.N."/>
        </authorList>
    </citation>
    <scope>NUCLEOTIDE SEQUENCE [LARGE SCALE GENOMIC DNA]</scope>
    <source>
        <strain evidence="8 9">DSM 19981</strain>
    </source>
</reference>
<feature type="transmembrane region" description="Helical" evidence="6">
    <location>
        <begin position="130"/>
        <end position="151"/>
    </location>
</feature>
<evidence type="ECO:0000313" key="8">
    <source>
        <dbReference type="EMBL" id="SFK40214.1"/>
    </source>
</evidence>
<keyword evidence="9" id="KW-1185">Reference proteome</keyword>
<dbReference type="STRING" id="1123062.SAMN02745775_102273"/>
<keyword evidence="3 6" id="KW-0812">Transmembrane</keyword>
<evidence type="ECO:0000259" key="7">
    <source>
        <dbReference type="Pfam" id="PF00892"/>
    </source>
</evidence>
<feature type="transmembrane region" description="Helical" evidence="6">
    <location>
        <begin position="243"/>
        <end position="263"/>
    </location>
</feature>
<dbReference type="PANTHER" id="PTHR22911">
    <property type="entry name" value="ACYL-MALONYL CONDENSING ENZYME-RELATED"/>
    <property type="match status" value="1"/>
</dbReference>
<evidence type="ECO:0000256" key="2">
    <source>
        <dbReference type="ARBA" id="ARBA00009853"/>
    </source>
</evidence>
<feature type="transmembrane region" description="Helical" evidence="6">
    <location>
        <begin position="83"/>
        <end position="100"/>
    </location>
</feature>
<dbReference type="PANTHER" id="PTHR22911:SF6">
    <property type="entry name" value="SOLUTE CARRIER FAMILY 35 MEMBER G1"/>
    <property type="match status" value="1"/>
</dbReference>
<evidence type="ECO:0000256" key="3">
    <source>
        <dbReference type="ARBA" id="ARBA00022692"/>
    </source>
</evidence>